<evidence type="ECO:0000313" key="1">
    <source>
        <dbReference type="EMBL" id="KAL3570377.1"/>
    </source>
</evidence>
<protein>
    <submittedName>
        <fullName evidence="1">Uncharacterized protein</fullName>
    </submittedName>
</protein>
<dbReference type="Proteomes" id="UP000309997">
    <property type="component" value="Unassembled WGS sequence"/>
</dbReference>
<accession>A0ACC4AVZ9</accession>
<gene>
    <name evidence="1" type="ORF">D5086_027626</name>
</gene>
<keyword evidence="2" id="KW-1185">Reference proteome</keyword>
<comment type="caution">
    <text evidence="1">The sequence shown here is derived from an EMBL/GenBank/DDBJ whole genome shotgun (WGS) entry which is preliminary data.</text>
</comment>
<dbReference type="EMBL" id="RCHU02000015">
    <property type="protein sequence ID" value="KAL3570377.1"/>
    <property type="molecule type" value="Genomic_DNA"/>
</dbReference>
<reference evidence="1 2" key="1">
    <citation type="journal article" date="2024" name="Plant Biotechnol. J.">
        <title>Genome and CRISPR/Cas9 system of a widespread forest tree (Populus alba) in the world.</title>
        <authorList>
            <person name="Liu Y.J."/>
            <person name="Jiang P.F."/>
            <person name="Han X.M."/>
            <person name="Li X.Y."/>
            <person name="Wang H.M."/>
            <person name="Wang Y.J."/>
            <person name="Wang X.X."/>
            <person name="Zeng Q.Y."/>
        </authorList>
    </citation>
    <scope>NUCLEOTIDE SEQUENCE [LARGE SCALE GENOMIC DNA]</scope>
    <source>
        <strain evidence="2">cv. PAL-ZL1</strain>
    </source>
</reference>
<organism evidence="1 2">
    <name type="scientific">Populus alba</name>
    <name type="common">White poplar</name>
    <dbReference type="NCBI Taxonomy" id="43335"/>
    <lineage>
        <taxon>Eukaryota</taxon>
        <taxon>Viridiplantae</taxon>
        <taxon>Streptophyta</taxon>
        <taxon>Embryophyta</taxon>
        <taxon>Tracheophyta</taxon>
        <taxon>Spermatophyta</taxon>
        <taxon>Magnoliopsida</taxon>
        <taxon>eudicotyledons</taxon>
        <taxon>Gunneridae</taxon>
        <taxon>Pentapetalae</taxon>
        <taxon>rosids</taxon>
        <taxon>fabids</taxon>
        <taxon>Malpighiales</taxon>
        <taxon>Salicaceae</taxon>
        <taxon>Saliceae</taxon>
        <taxon>Populus</taxon>
    </lineage>
</organism>
<name>A0ACC4AVZ9_POPAL</name>
<sequence length="94" mass="10517">MAQKKVVLRVLTMTDDKTKKKAIEATADIFGVDSIAVDLKDQKLTVIGKLRQVFLMSPSFSVAHKYEVPDQMSRSDNWNMAEGYHGIVDSTEAQ</sequence>
<proteinExistence type="predicted"/>
<evidence type="ECO:0000313" key="2">
    <source>
        <dbReference type="Proteomes" id="UP000309997"/>
    </source>
</evidence>